<comment type="caution">
    <text evidence="5">The sequence shown here is derived from an EMBL/GenBank/DDBJ whole genome shotgun (WGS) entry which is preliminary data.</text>
</comment>
<keyword evidence="1" id="KW-0805">Transcription regulation</keyword>
<evidence type="ECO:0000256" key="2">
    <source>
        <dbReference type="ARBA" id="ARBA00023125"/>
    </source>
</evidence>
<dbReference type="AlphaFoldDB" id="A0A833J8H2"/>
<dbReference type="Proteomes" id="UP000469949">
    <property type="component" value="Unassembled WGS sequence"/>
</dbReference>
<keyword evidence="3" id="KW-0804">Transcription</keyword>
<dbReference type="Gene3D" id="1.10.10.10">
    <property type="entry name" value="Winged helix-like DNA-binding domain superfamily/Winged helix DNA-binding domain"/>
    <property type="match status" value="1"/>
</dbReference>
<dbReference type="PANTHER" id="PTHR33204:SF29">
    <property type="entry name" value="TRANSCRIPTIONAL REGULATOR"/>
    <property type="match status" value="1"/>
</dbReference>
<protein>
    <submittedName>
        <fullName evidence="5">Transcriptional regulator HxlR family</fullName>
    </submittedName>
</protein>
<feature type="domain" description="HTH hxlR-type" evidence="4">
    <location>
        <begin position="16"/>
        <end position="114"/>
    </location>
</feature>
<dbReference type="Pfam" id="PF01638">
    <property type="entry name" value="HxlR"/>
    <property type="match status" value="1"/>
</dbReference>
<gene>
    <name evidence="5" type="ORF">F8B43_1808</name>
</gene>
<accession>A0A833J8H2</accession>
<evidence type="ECO:0000313" key="5">
    <source>
        <dbReference type="EMBL" id="KAB7786407.1"/>
    </source>
</evidence>
<dbReference type="PROSITE" id="PS51118">
    <property type="entry name" value="HTH_HXLR"/>
    <property type="match status" value="1"/>
</dbReference>
<sequence>MARTLSAPCGPGDADCPVTRAIGALGGKWKLHITYHLMRGVMRFGELHRAIPGVTQQMLTAQLREMEADGIVARTVYPQVPPKVEYALTATGMALEPLIDALVVWGLKLPAKSNA</sequence>
<dbReference type="SUPFAM" id="SSF46785">
    <property type="entry name" value="Winged helix' DNA-binding domain"/>
    <property type="match status" value="1"/>
</dbReference>
<dbReference type="InterPro" id="IPR036388">
    <property type="entry name" value="WH-like_DNA-bd_sf"/>
</dbReference>
<evidence type="ECO:0000256" key="1">
    <source>
        <dbReference type="ARBA" id="ARBA00023015"/>
    </source>
</evidence>
<evidence type="ECO:0000259" key="4">
    <source>
        <dbReference type="PROSITE" id="PS51118"/>
    </source>
</evidence>
<dbReference type="GO" id="GO:0003677">
    <property type="term" value="F:DNA binding"/>
    <property type="evidence" value="ECO:0007669"/>
    <property type="project" value="UniProtKB-KW"/>
</dbReference>
<dbReference type="InterPro" id="IPR002577">
    <property type="entry name" value="HTH_HxlR"/>
</dbReference>
<dbReference type="PANTHER" id="PTHR33204">
    <property type="entry name" value="TRANSCRIPTIONAL REGULATOR, MARR FAMILY"/>
    <property type="match status" value="1"/>
</dbReference>
<reference evidence="5 6" key="1">
    <citation type="submission" date="2019-10" db="EMBL/GenBank/DDBJ databases">
        <title>Draft Genome Sequence of the Caffeine Degrading Methylotroph Methylorubrum populi PINKEL.</title>
        <authorList>
            <person name="Dawson S.C."/>
            <person name="Zhang X."/>
            <person name="Wright M.E."/>
            <person name="Sharma G."/>
            <person name="Langner J.T."/>
            <person name="Ditty J.L."/>
            <person name="Subuyuj G.A."/>
        </authorList>
    </citation>
    <scope>NUCLEOTIDE SEQUENCE [LARGE SCALE GENOMIC DNA]</scope>
    <source>
        <strain evidence="5 6">Pinkel</strain>
    </source>
</reference>
<proteinExistence type="predicted"/>
<evidence type="ECO:0000256" key="3">
    <source>
        <dbReference type="ARBA" id="ARBA00023163"/>
    </source>
</evidence>
<keyword evidence="2" id="KW-0238">DNA-binding</keyword>
<dbReference type="InterPro" id="IPR036390">
    <property type="entry name" value="WH_DNA-bd_sf"/>
</dbReference>
<name>A0A833J8H2_9HYPH</name>
<evidence type="ECO:0000313" key="6">
    <source>
        <dbReference type="Proteomes" id="UP000469949"/>
    </source>
</evidence>
<dbReference type="EMBL" id="WEKV01000008">
    <property type="protein sequence ID" value="KAB7786407.1"/>
    <property type="molecule type" value="Genomic_DNA"/>
</dbReference>
<organism evidence="5 6">
    <name type="scientific">Methylorubrum populi</name>
    <dbReference type="NCBI Taxonomy" id="223967"/>
    <lineage>
        <taxon>Bacteria</taxon>
        <taxon>Pseudomonadati</taxon>
        <taxon>Pseudomonadota</taxon>
        <taxon>Alphaproteobacteria</taxon>
        <taxon>Hyphomicrobiales</taxon>
        <taxon>Methylobacteriaceae</taxon>
        <taxon>Methylorubrum</taxon>
    </lineage>
</organism>